<comment type="similarity">
    <text evidence="2 8">Belongs to the prokaryotic riboflavin transporter (P-RFT) (TC 2.A.87) family.</text>
</comment>
<dbReference type="Pfam" id="PF12822">
    <property type="entry name" value="ECF_trnsprt"/>
    <property type="match status" value="1"/>
</dbReference>
<organism evidence="11 12">
    <name type="scientific">Pseudolactococcus chungangensis CAU 28 = DSM 22330</name>
    <dbReference type="NCBI Taxonomy" id="1122154"/>
    <lineage>
        <taxon>Bacteria</taxon>
        <taxon>Bacillati</taxon>
        <taxon>Bacillota</taxon>
        <taxon>Bacilli</taxon>
        <taxon>Lactobacillales</taxon>
        <taxon>Streptococcaceae</taxon>
        <taxon>Pseudolactococcus</taxon>
    </lineage>
</organism>
<name>A0A1K2H4G7_9LACT</name>
<evidence type="ECO:0000256" key="1">
    <source>
        <dbReference type="ARBA" id="ARBA00004651"/>
    </source>
</evidence>
<reference evidence="10 13" key="1">
    <citation type="submission" date="2014-12" db="EMBL/GenBank/DDBJ databases">
        <title>Draft genome sequences of 10 type strains of Lactococcus.</title>
        <authorList>
            <person name="Sun Z."/>
            <person name="Zhong Z."/>
            <person name="Liu W."/>
            <person name="Zhang W."/>
            <person name="Zhang H."/>
        </authorList>
    </citation>
    <scope>NUCLEOTIDE SEQUENCE [LARGE SCALE GENOMIC DNA]</scope>
    <source>
        <strain evidence="10 13">DSM 22330</strain>
    </source>
</reference>
<keyword evidence="3 8" id="KW-0813">Transport</keyword>
<evidence type="ECO:0000256" key="6">
    <source>
        <dbReference type="ARBA" id="ARBA00022989"/>
    </source>
</evidence>
<dbReference type="PIRSF" id="PIRSF037778">
    <property type="entry name" value="UCP037778_transp_RibU"/>
    <property type="match status" value="1"/>
</dbReference>
<evidence type="ECO:0000256" key="8">
    <source>
        <dbReference type="PIRNR" id="PIRNR037778"/>
    </source>
</evidence>
<keyword evidence="6 9" id="KW-1133">Transmembrane helix</keyword>
<dbReference type="InterPro" id="IPR025720">
    <property type="entry name" value="RibU"/>
</dbReference>
<keyword evidence="4 8" id="KW-1003">Cell membrane</keyword>
<evidence type="ECO:0000256" key="4">
    <source>
        <dbReference type="ARBA" id="ARBA00022475"/>
    </source>
</evidence>
<proteinExistence type="inferred from homology"/>
<evidence type="ECO:0000256" key="7">
    <source>
        <dbReference type="ARBA" id="ARBA00023136"/>
    </source>
</evidence>
<feature type="transmembrane region" description="Helical" evidence="9">
    <location>
        <begin position="12"/>
        <end position="32"/>
    </location>
</feature>
<feature type="transmembrane region" description="Helical" evidence="9">
    <location>
        <begin position="81"/>
        <end position="102"/>
    </location>
</feature>
<evidence type="ECO:0000256" key="3">
    <source>
        <dbReference type="ARBA" id="ARBA00022448"/>
    </source>
</evidence>
<gene>
    <name evidence="10" type="ORF">RR45_GL001570</name>
    <name evidence="11" type="ORF">SAMN02746068_00271</name>
</gene>
<comment type="subcellular location">
    <subcellularLocation>
        <location evidence="1">Cell membrane</location>
        <topology evidence="1">Multi-pass membrane protein</topology>
    </subcellularLocation>
</comment>
<reference evidence="11 12" key="2">
    <citation type="submission" date="2016-11" db="EMBL/GenBank/DDBJ databases">
        <authorList>
            <person name="Jaros S."/>
            <person name="Januszkiewicz K."/>
            <person name="Wedrychowicz H."/>
        </authorList>
    </citation>
    <scope>NUCLEOTIDE SEQUENCE [LARGE SCALE GENOMIC DNA]</scope>
    <source>
        <strain evidence="11 12">DSM 22330</strain>
    </source>
</reference>
<dbReference type="STRING" id="1122154.SAMN02746068_00271"/>
<dbReference type="AlphaFoldDB" id="A0A1K2H4G7"/>
<feature type="transmembrane region" description="Helical" evidence="9">
    <location>
        <begin position="44"/>
        <end position="69"/>
    </location>
</feature>
<dbReference type="PANTHER" id="PTHR38438:SF1">
    <property type="entry name" value="RIBOFLAVIN TRANSPORTER RIBU"/>
    <property type="match status" value="1"/>
</dbReference>
<dbReference type="GO" id="GO:0032217">
    <property type="term" value="F:riboflavin transmembrane transporter activity"/>
    <property type="evidence" value="ECO:0007669"/>
    <property type="project" value="UniProtKB-UniRule"/>
</dbReference>
<evidence type="ECO:0000256" key="5">
    <source>
        <dbReference type="ARBA" id="ARBA00022692"/>
    </source>
</evidence>
<protein>
    <recommendedName>
        <fullName evidence="8">Riboflavin transporter</fullName>
    </recommendedName>
</protein>
<sequence length="197" mass="21845">MTNTTRTRKLVLIAMLAAISFILMIFPQFPLIPAADFLKVEFSIIPILVGLYLFDLPAAFLILILRSVLKLLLNNEGVTTWIGLPLNIVAVGSFILIFAIFFKKDSGTRAYIMGSILATLVMTAAMVVANFVYAIPLYAKFAHFDINQIFGASKYLMTMVVPFNLLEGAIFSVSFAVIFIAIKSILENMSKKIKVNH</sequence>
<evidence type="ECO:0000256" key="9">
    <source>
        <dbReference type="SAM" id="Phobius"/>
    </source>
</evidence>
<dbReference type="InterPro" id="IPR024529">
    <property type="entry name" value="ECF_trnsprt_substrate-spec"/>
</dbReference>
<dbReference type="Gene3D" id="1.10.1760.20">
    <property type="match status" value="1"/>
</dbReference>
<comment type="function">
    <text evidence="8">Probably a riboflavin-binding protein that interacts with the energy-coupling factor (ECF) ABC-transporter complex.</text>
</comment>
<dbReference type="GO" id="GO:0005886">
    <property type="term" value="C:plasma membrane"/>
    <property type="evidence" value="ECO:0007669"/>
    <property type="project" value="UniProtKB-SubCell"/>
</dbReference>
<dbReference type="EMBL" id="FPKS01000001">
    <property type="protein sequence ID" value="SFZ70634.1"/>
    <property type="molecule type" value="Genomic_DNA"/>
</dbReference>
<evidence type="ECO:0000313" key="13">
    <source>
        <dbReference type="Proteomes" id="UP000218979"/>
    </source>
</evidence>
<dbReference type="Proteomes" id="UP000218979">
    <property type="component" value="Unassembled WGS sequence"/>
</dbReference>
<dbReference type="PANTHER" id="PTHR38438">
    <property type="entry name" value="RIBOFLAVIN TRANSPORTER RIBU"/>
    <property type="match status" value="1"/>
</dbReference>
<dbReference type="OrthoDB" id="9809216at2"/>
<keyword evidence="5 9" id="KW-0812">Transmembrane</keyword>
<evidence type="ECO:0000313" key="10">
    <source>
        <dbReference type="EMBL" id="PCS04266.1"/>
    </source>
</evidence>
<evidence type="ECO:0000313" key="11">
    <source>
        <dbReference type="EMBL" id="SFZ70634.1"/>
    </source>
</evidence>
<keyword evidence="7 8" id="KW-0472">Membrane</keyword>
<accession>A0A1K2H4G7</accession>
<dbReference type="RefSeq" id="WP_031365548.1">
    <property type="nucleotide sequence ID" value="NZ_FPKS01000001.1"/>
</dbReference>
<dbReference type="Proteomes" id="UP000185655">
    <property type="component" value="Unassembled WGS sequence"/>
</dbReference>
<feature type="transmembrane region" description="Helical" evidence="9">
    <location>
        <begin position="114"/>
        <end position="135"/>
    </location>
</feature>
<dbReference type="EMBL" id="JXJT01000004">
    <property type="protein sequence ID" value="PCS04266.1"/>
    <property type="molecule type" value="Genomic_DNA"/>
</dbReference>
<feature type="transmembrane region" description="Helical" evidence="9">
    <location>
        <begin position="155"/>
        <end position="182"/>
    </location>
</feature>
<evidence type="ECO:0000313" key="12">
    <source>
        <dbReference type="Proteomes" id="UP000185655"/>
    </source>
</evidence>
<evidence type="ECO:0000256" key="2">
    <source>
        <dbReference type="ARBA" id="ARBA00005540"/>
    </source>
</evidence>
<keyword evidence="13" id="KW-1185">Reference proteome</keyword>